<dbReference type="SUPFAM" id="SSF52096">
    <property type="entry name" value="ClpP/crotonase"/>
    <property type="match status" value="1"/>
</dbReference>
<dbReference type="PANTHER" id="PTHR43459">
    <property type="entry name" value="ENOYL-COA HYDRATASE"/>
    <property type="match status" value="1"/>
</dbReference>
<protein>
    <submittedName>
        <fullName evidence="1">Unannotated protein</fullName>
    </submittedName>
</protein>
<dbReference type="PANTHER" id="PTHR43459:SF1">
    <property type="entry name" value="EG:BACN32G11.4 PROTEIN"/>
    <property type="match status" value="1"/>
</dbReference>
<evidence type="ECO:0000313" key="1">
    <source>
        <dbReference type="EMBL" id="CAB4802687.1"/>
    </source>
</evidence>
<organism evidence="1">
    <name type="scientific">freshwater metagenome</name>
    <dbReference type="NCBI Taxonomy" id="449393"/>
    <lineage>
        <taxon>unclassified sequences</taxon>
        <taxon>metagenomes</taxon>
        <taxon>ecological metagenomes</taxon>
    </lineage>
</organism>
<gene>
    <name evidence="1" type="ORF">UFOPK2992_01104</name>
</gene>
<dbReference type="AlphaFoldDB" id="A0A6J6YAS1"/>
<proteinExistence type="predicted"/>
<dbReference type="Gene3D" id="1.10.12.10">
    <property type="entry name" value="Lyase 2-enoyl-coa Hydratase, Chain A, domain 2"/>
    <property type="match status" value="1"/>
</dbReference>
<dbReference type="Pfam" id="PF00378">
    <property type="entry name" value="ECH_1"/>
    <property type="match status" value="1"/>
</dbReference>
<dbReference type="InterPro" id="IPR001753">
    <property type="entry name" value="Enoyl-CoA_hydra/iso"/>
</dbReference>
<dbReference type="Gene3D" id="3.90.226.10">
    <property type="entry name" value="2-enoyl-CoA Hydratase, Chain A, domain 1"/>
    <property type="match status" value="1"/>
</dbReference>
<sequence>MLPRLIGVARAAEMLIAGRTITGAQAAHWGLANQAVAAADVLTTALALANDIAANVSPLSAAMSKRILWRGLASSAEEVDAMERDAHLILMGRPDALEGGRAFGERRSPMWQSAVPDDWPYQ</sequence>
<reference evidence="1" key="1">
    <citation type="submission" date="2020-05" db="EMBL/GenBank/DDBJ databases">
        <authorList>
            <person name="Chiriac C."/>
            <person name="Salcher M."/>
            <person name="Ghai R."/>
            <person name="Kavagutti S V."/>
        </authorList>
    </citation>
    <scope>NUCLEOTIDE SEQUENCE</scope>
</reference>
<name>A0A6J6YAS1_9ZZZZ</name>
<accession>A0A6J6YAS1</accession>
<dbReference type="InterPro" id="IPR029045">
    <property type="entry name" value="ClpP/crotonase-like_dom_sf"/>
</dbReference>
<dbReference type="InterPro" id="IPR014748">
    <property type="entry name" value="Enoyl-CoA_hydra_C"/>
</dbReference>
<dbReference type="EMBL" id="CAFAAI010000190">
    <property type="protein sequence ID" value="CAB4802687.1"/>
    <property type="molecule type" value="Genomic_DNA"/>
</dbReference>